<dbReference type="eggNOG" id="COG3829">
    <property type="taxonomic scope" value="Bacteria"/>
</dbReference>
<dbReference type="InterPro" id="IPR003593">
    <property type="entry name" value="AAA+_ATPase"/>
</dbReference>
<reference evidence="6 7" key="1">
    <citation type="journal article" date="2009" name="J. Bacteriol.">
        <title>Complete and draft genome sequences of six members of the Aquificales.</title>
        <authorList>
            <person name="Reysenbach A.L."/>
            <person name="Hamamura N."/>
            <person name="Podar M."/>
            <person name="Griffiths E."/>
            <person name="Ferreira S."/>
            <person name="Hochstein R."/>
            <person name="Heidelberg J."/>
            <person name="Johnson J."/>
            <person name="Mead D."/>
            <person name="Pohorille A."/>
            <person name="Sarmiento M."/>
            <person name="Schweighofer K."/>
            <person name="Seshadri R."/>
            <person name="Voytek M.A."/>
        </authorList>
    </citation>
    <scope>NUCLEOTIDE SEQUENCE [LARGE SCALE GENOMIC DNA]</scope>
    <source>
        <strain evidence="7">Az-Fu1 / DSM 15241 / OCM 825</strain>
    </source>
</reference>
<organism evidence="6 7">
    <name type="scientific">Sulfurihydrogenibium azorense (strain DSM 15241 / OCM 825 / Az-Fu1)</name>
    <dbReference type="NCBI Taxonomy" id="204536"/>
    <lineage>
        <taxon>Bacteria</taxon>
        <taxon>Pseudomonadati</taxon>
        <taxon>Aquificota</taxon>
        <taxon>Aquificia</taxon>
        <taxon>Aquificales</taxon>
        <taxon>Hydrogenothermaceae</taxon>
        <taxon>Sulfurihydrogenibium</taxon>
    </lineage>
</organism>
<evidence type="ECO:0000313" key="6">
    <source>
        <dbReference type="EMBL" id="ACN99606.1"/>
    </source>
</evidence>
<dbReference type="InterPro" id="IPR025662">
    <property type="entry name" value="Sigma_54_int_dom_ATP-bd_1"/>
</dbReference>
<evidence type="ECO:0000256" key="1">
    <source>
        <dbReference type="ARBA" id="ARBA00022741"/>
    </source>
</evidence>
<dbReference type="PANTHER" id="PTHR32071:SF119">
    <property type="entry name" value="SIGMA L-DEPENDENT TRANSCRIPTIONAL REGULATOR YPLP-RELATED"/>
    <property type="match status" value="1"/>
</dbReference>
<dbReference type="InterPro" id="IPR002078">
    <property type="entry name" value="Sigma_54_int"/>
</dbReference>
<protein>
    <submittedName>
        <fullName evidence="6">AAA family ATPase</fullName>
    </submittedName>
</protein>
<dbReference type="EMBL" id="CP001229">
    <property type="protein sequence ID" value="ACN99606.1"/>
    <property type="molecule type" value="Genomic_DNA"/>
</dbReference>
<dbReference type="GO" id="GO:0043565">
    <property type="term" value="F:sequence-specific DNA binding"/>
    <property type="evidence" value="ECO:0007669"/>
    <property type="project" value="InterPro"/>
</dbReference>
<dbReference type="InterPro" id="IPR058031">
    <property type="entry name" value="AAA_lid_NorR"/>
</dbReference>
<dbReference type="PANTHER" id="PTHR32071">
    <property type="entry name" value="TRANSCRIPTIONAL REGULATORY PROTEIN"/>
    <property type="match status" value="1"/>
</dbReference>
<evidence type="ECO:0000259" key="5">
    <source>
        <dbReference type="PROSITE" id="PS50045"/>
    </source>
</evidence>
<evidence type="ECO:0000256" key="3">
    <source>
        <dbReference type="ARBA" id="ARBA00023015"/>
    </source>
</evidence>
<keyword evidence="2" id="KW-0067">ATP-binding</keyword>
<evidence type="ECO:0000313" key="7">
    <source>
        <dbReference type="Proteomes" id="UP000001369"/>
    </source>
</evidence>
<dbReference type="PROSITE" id="PS00676">
    <property type="entry name" value="SIGMA54_INTERACT_2"/>
    <property type="match status" value="1"/>
</dbReference>
<dbReference type="Pfam" id="PF00158">
    <property type="entry name" value="Sigma54_activat"/>
    <property type="match status" value="1"/>
</dbReference>
<dbReference type="GO" id="GO:0006355">
    <property type="term" value="P:regulation of DNA-templated transcription"/>
    <property type="evidence" value="ECO:0007669"/>
    <property type="project" value="InterPro"/>
</dbReference>
<name>C1DXB1_SULAA</name>
<dbReference type="KEGG" id="saf:SULAZ_0026"/>
<keyword evidence="4" id="KW-0804">Transcription</keyword>
<evidence type="ECO:0000256" key="4">
    <source>
        <dbReference type="ARBA" id="ARBA00023163"/>
    </source>
</evidence>
<gene>
    <name evidence="6" type="ordered locus">SULAZ_0026</name>
</gene>
<dbReference type="STRING" id="204536.SULAZ_0026"/>
<dbReference type="SMART" id="SM00382">
    <property type="entry name" value="AAA"/>
    <property type="match status" value="1"/>
</dbReference>
<dbReference type="OrthoDB" id="9771372at2"/>
<dbReference type="Gene3D" id="3.40.50.300">
    <property type="entry name" value="P-loop containing nucleotide triphosphate hydrolases"/>
    <property type="match status" value="1"/>
</dbReference>
<dbReference type="SUPFAM" id="SSF52540">
    <property type="entry name" value="P-loop containing nucleoside triphosphate hydrolases"/>
    <property type="match status" value="1"/>
</dbReference>
<dbReference type="SUPFAM" id="SSF46689">
    <property type="entry name" value="Homeodomain-like"/>
    <property type="match status" value="1"/>
</dbReference>
<dbReference type="PROSITE" id="PS50045">
    <property type="entry name" value="SIGMA54_INTERACT_4"/>
    <property type="match status" value="1"/>
</dbReference>
<dbReference type="PROSITE" id="PS00675">
    <property type="entry name" value="SIGMA54_INTERACT_1"/>
    <property type="match status" value="1"/>
</dbReference>
<dbReference type="FunFam" id="3.40.50.300:FF:000006">
    <property type="entry name" value="DNA-binding transcriptional regulator NtrC"/>
    <property type="match status" value="1"/>
</dbReference>
<dbReference type="Gene3D" id="1.10.10.60">
    <property type="entry name" value="Homeodomain-like"/>
    <property type="match status" value="1"/>
</dbReference>
<dbReference type="GO" id="GO:0005524">
    <property type="term" value="F:ATP binding"/>
    <property type="evidence" value="ECO:0007669"/>
    <property type="project" value="UniProtKB-KW"/>
</dbReference>
<dbReference type="Pfam" id="PF02954">
    <property type="entry name" value="HTH_8"/>
    <property type="match status" value="1"/>
</dbReference>
<dbReference type="InterPro" id="IPR027417">
    <property type="entry name" value="P-loop_NTPase"/>
</dbReference>
<accession>C1DXB1</accession>
<keyword evidence="7" id="KW-1185">Reference proteome</keyword>
<dbReference type="AlphaFoldDB" id="C1DXB1"/>
<evidence type="ECO:0000256" key="2">
    <source>
        <dbReference type="ARBA" id="ARBA00022840"/>
    </source>
</evidence>
<proteinExistence type="predicted"/>
<dbReference type="PRINTS" id="PR01590">
    <property type="entry name" value="HTHFIS"/>
</dbReference>
<dbReference type="InterPro" id="IPR025943">
    <property type="entry name" value="Sigma_54_int_dom_ATP-bd_2"/>
</dbReference>
<dbReference type="Gene3D" id="1.10.8.60">
    <property type="match status" value="1"/>
</dbReference>
<feature type="domain" description="Sigma-54 factor interaction" evidence="5">
    <location>
        <begin position="108"/>
        <end position="330"/>
    </location>
</feature>
<keyword evidence="1" id="KW-0547">Nucleotide-binding</keyword>
<dbReference type="Proteomes" id="UP000001369">
    <property type="component" value="Chromosome"/>
</dbReference>
<sequence>MNFIDELNLIVVDTELNIRRISQTLVELLNYQNYEVVGEKLDKILDKPLKDLNDVSSFVAFLKTKNGNLYKGYFKVDKLYDYYNQVRGYLIQFMEFNEVELNDDFIVFNTQNIKMKKLLERASLVAQHDVSVLISGETGTGKSKLAKWIHINSKRSRNKFVSVNCSAIPDTLFESEFFGYEKGAFTGAVSSKPGKVEIADGGTLFLDEVGDLSLTSQAKLLVFVDTKEFERLGANKAKKVDVRIISATNKDLIKEMEKGNFRNDLFYRICAVKIEIPPLRERKEDIPLIVNSILSKKGKRITTRAMQYIISKDWYGNVRELRAFLDAVCIFCNSDFIDLEDLSNEYVNFNHEKDDIEFSEEVLFNEQKRIIEALKRANGNKNKAAKLLGISPVTLWRKIKQYNIEL</sequence>
<dbReference type="RefSeq" id="WP_012674918.1">
    <property type="nucleotide sequence ID" value="NC_012438.1"/>
</dbReference>
<dbReference type="HOGENOM" id="CLU_000445_8_1_0"/>
<dbReference type="CDD" id="cd00009">
    <property type="entry name" value="AAA"/>
    <property type="match status" value="1"/>
</dbReference>
<keyword evidence="3" id="KW-0805">Transcription regulation</keyword>
<dbReference type="Pfam" id="PF25601">
    <property type="entry name" value="AAA_lid_14"/>
    <property type="match status" value="1"/>
</dbReference>
<dbReference type="InterPro" id="IPR009057">
    <property type="entry name" value="Homeodomain-like_sf"/>
</dbReference>
<dbReference type="InterPro" id="IPR002197">
    <property type="entry name" value="HTH_Fis"/>
</dbReference>